<name>A0A5C7C456_SERMA</name>
<sequence length="107" mass="11732">MAAGTFYTKEQIEAARLQLEELPDLTQTRLTGKDVLDNLKAQIVELSVRKGYSVKDIKSALESCQISVSERAIKEALSTKKNSSKKNSRPGKPQQPSKPGAAETTQK</sequence>
<evidence type="ECO:0000313" key="2">
    <source>
        <dbReference type="EMBL" id="TXE28358.1"/>
    </source>
</evidence>
<dbReference type="EMBL" id="VOUQ01000015">
    <property type="protein sequence ID" value="TXE28358.1"/>
    <property type="molecule type" value="Genomic_DNA"/>
</dbReference>
<dbReference type="AlphaFoldDB" id="A0A5C7C456"/>
<proteinExistence type="predicted"/>
<gene>
    <name evidence="2" type="ORF">FOT62_21190</name>
</gene>
<reference evidence="2 3" key="1">
    <citation type="submission" date="2019-07" db="EMBL/GenBank/DDBJ databases">
        <title>Serratia strains were isolated from fresh produce.</title>
        <authorList>
            <person name="Cho G.-S."/>
            <person name="Stein M."/>
            <person name="Lee W."/>
            <person name="Suh S.H."/>
            <person name="Franz C.M.A.P."/>
        </authorList>
    </citation>
    <scope>NUCLEOTIDE SEQUENCE [LARGE SCALE GENOMIC DNA]</scope>
    <source>
        <strain evidence="2 3">S16</strain>
    </source>
</reference>
<evidence type="ECO:0000256" key="1">
    <source>
        <dbReference type="SAM" id="MobiDB-lite"/>
    </source>
</evidence>
<evidence type="ECO:0000313" key="3">
    <source>
        <dbReference type="Proteomes" id="UP000321126"/>
    </source>
</evidence>
<dbReference type="Proteomes" id="UP000321126">
    <property type="component" value="Unassembled WGS sequence"/>
</dbReference>
<comment type="caution">
    <text evidence="2">The sequence shown here is derived from an EMBL/GenBank/DDBJ whole genome shotgun (WGS) entry which is preliminary data.</text>
</comment>
<accession>A0A5C7C456</accession>
<organism evidence="2 3">
    <name type="scientific">Serratia marcescens</name>
    <dbReference type="NCBI Taxonomy" id="615"/>
    <lineage>
        <taxon>Bacteria</taxon>
        <taxon>Pseudomonadati</taxon>
        <taxon>Pseudomonadota</taxon>
        <taxon>Gammaproteobacteria</taxon>
        <taxon>Enterobacterales</taxon>
        <taxon>Yersiniaceae</taxon>
        <taxon>Serratia</taxon>
    </lineage>
</organism>
<feature type="region of interest" description="Disordered" evidence="1">
    <location>
        <begin position="77"/>
        <end position="107"/>
    </location>
</feature>
<protein>
    <submittedName>
        <fullName evidence="2">Mobilization protein MobC</fullName>
    </submittedName>
</protein>